<dbReference type="AlphaFoldDB" id="A0A1H3DHY3"/>
<evidence type="ECO:0000256" key="4">
    <source>
        <dbReference type="ARBA" id="ARBA00023163"/>
    </source>
</evidence>
<dbReference type="GO" id="GO:0006355">
    <property type="term" value="P:regulation of DNA-templated transcription"/>
    <property type="evidence" value="ECO:0007669"/>
    <property type="project" value="InterPro"/>
</dbReference>
<dbReference type="Proteomes" id="UP000199515">
    <property type="component" value="Unassembled WGS sequence"/>
</dbReference>
<keyword evidence="10" id="KW-1185">Reference proteome</keyword>
<accession>A0A1H3DHY3</accession>
<dbReference type="InterPro" id="IPR007111">
    <property type="entry name" value="NACHT_NTPase"/>
</dbReference>
<evidence type="ECO:0000259" key="8">
    <source>
        <dbReference type="PROSITE" id="PS51755"/>
    </source>
</evidence>
<dbReference type="InterPro" id="IPR036388">
    <property type="entry name" value="WH-like_DNA-bd_sf"/>
</dbReference>
<dbReference type="SMART" id="SM01043">
    <property type="entry name" value="BTAD"/>
    <property type="match status" value="1"/>
</dbReference>
<keyword evidence="6" id="KW-0472">Membrane</keyword>
<keyword evidence="4" id="KW-0804">Transcription</keyword>
<evidence type="ECO:0000256" key="5">
    <source>
        <dbReference type="PROSITE-ProRule" id="PRU01091"/>
    </source>
</evidence>
<dbReference type="SUPFAM" id="SSF52540">
    <property type="entry name" value="P-loop containing nucleoside triphosphate hydrolases"/>
    <property type="match status" value="1"/>
</dbReference>
<evidence type="ECO:0000256" key="1">
    <source>
        <dbReference type="ARBA" id="ARBA00005820"/>
    </source>
</evidence>
<feature type="transmembrane region" description="Helical" evidence="6">
    <location>
        <begin position="765"/>
        <end position="787"/>
    </location>
</feature>
<evidence type="ECO:0000259" key="7">
    <source>
        <dbReference type="PROSITE" id="PS50837"/>
    </source>
</evidence>
<sequence length="896" mass="96416">MVDGISFRLLGGCEVSVAGHPVDIGHARQQCVLAVLLLEANKPVTADQLVDRVWGEQAPVRARGTLQSYLTRLRRALDAEIARKPGGYVLAVDDQAVDVHRFRRLVADARVADDEHALALFEEALGLWRGEALAGLETEWLAGVREGLTRERHAAELDHADLMLGAGRHAEVLPGLLARAAERPLDERLAGQVMLALYRSGRQAEALEHYQRTRRLLIDELGADPGQRLQDLQRQILSAEVTAPAERVGTAHDRAARELAGAVRRQWTEEAGLRSLRRPQPLRVRWSNTRRPVAADPDVAPSRPSGDVTELVRLFRSLPSKQLVVLGEPGAGKTVLALLFTLALLEDLRPGEPVPVLLSASGWDPRSEHLQSWVAKRLVEEYPALEAKTASELVADGRILVVLDGLDEMPLAVHAAAVDALDRDHRYPLLLTCRTTEYEDAVDRGGVILTRAPVVEIEPVELADATAFLLSAGPPARRRWEPVLDKLRSDPALPLNQVLTSPLMVALARVVYTATTTDPGELLDFPDRESIEQHLLDAFIPAAYLAHPAAPDSRTPPRYEPAQAQEWLRFLARHLTRLDTHDIAWWQLIRSVSRPARALMVGVVAALAFGLAGGIAGGIGTGRWTGFLYFAVYALAFGSSMGLIYAAGVNVEPVRVELRFRGTGLRFLGRFAIGLALGVLFSRTMGLPTAVVAGVGVVLGLAAGLHVWLAKPADVAEVSGPPVVLRQDRTAALVLGLTFALALTLPSGFAVGVPTLDTAAAEAGAIDILISALGGALAGGVVGGVWFGRAGVLGIGFASAVAGGLIFGPAYPNVYGLGVGLAFGTVFGLSVAAVSVLSRAWGAFMVGQVWLAIRGRQPWRVLRFLEDAHQRGVLRQSGGVYQFRHARLRDHLSKTS</sequence>
<gene>
    <name evidence="9" type="ORF">SAMN05421504_103377</name>
</gene>
<feature type="transmembrane region" description="Helical" evidence="6">
    <location>
        <begin position="817"/>
        <end position="837"/>
    </location>
</feature>
<dbReference type="STRING" id="589385.SAMN05421504_103377"/>
<dbReference type="SUPFAM" id="SSF46894">
    <property type="entry name" value="C-terminal effector domain of the bipartite response regulators"/>
    <property type="match status" value="1"/>
</dbReference>
<feature type="domain" description="OmpR/PhoB-type" evidence="8">
    <location>
        <begin position="1"/>
        <end position="92"/>
    </location>
</feature>
<evidence type="ECO:0000256" key="3">
    <source>
        <dbReference type="ARBA" id="ARBA00023125"/>
    </source>
</evidence>
<feature type="transmembrane region" description="Helical" evidence="6">
    <location>
        <begin position="691"/>
        <end position="710"/>
    </location>
</feature>
<evidence type="ECO:0000313" key="10">
    <source>
        <dbReference type="Proteomes" id="UP000199515"/>
    </source>
</evidence>
<dbReference type="InterPro" id="IPR011990">
    <property type="entry name" value="TPR-like_helical_dom_sf"/>
</dbReference>
<feature type="transmembrane region" description="Helical" evidence="6">
    <location>
        <begin position="598"/>
        <end position="620"/>
    </location>
</feature>
<feature type="DNA-binding region" description="OmpR/PhoB-type" evidence="5">
    <location>
        <begin position="1"/>
        <end position="92"/>
    </location>
</feature>
<keyword evidence="6" id="KW-1133">Transmembrane helix</keyword>
<feature type="transmembrane region" description="Helical" evidence="6">
    <location>
        <begin position="792"/>
        <end position="811"/>
    </location>
</feature>
<dbReference type="InterPro" id="IPR016032">
    <property type="entry name" value="Sig_transdc_resp-reg_C-effctor"/>
</dbReference>
<dbReference type="PANTHER" id="PTHR35807">
    <property type="entry name" value="TRANSCRIPTIONAL REGULATOR REDD-RELATED"/>
    <property type="match status" value="1"/>
</dbReference>
<reference evidence="9 10" key="1">
    <citation type="submission" date="2016-10" db="EMBL/GenBank/DDBJ databases">
        <authorList>
            <person name="de Groot N.N."/>
        </authorList>
    </citation>
    <scope>NUCLEOTIDE SEQUENCE [LARGE SCALE GENOMIC DNA]</scope>
    <source>
        <strain evidence="9 10">CPCC 202699</strain>
    </source>
</reference>
<dbReference type="OrthoDB" id="419058at2"/>
<dbReference type="Pfam" id="PF00486">
    <property type="entry name" value="Trans_reg_C"/>
    <property type="match status" value="1"/>
</dbReference>
<dbReference type="PROSITE" id="PS51755">
    <property type="entry name" value="OMPR_PHOB"/>
    <property type="match status" value="1"/>
</dbReference>
<name>A0A1H3DHY3_9PSEU</name>
<evidence type="ECO:0000256" key="6">
    <source>
        <dbReference type="SAM" id="Phobius"/>
    </source>
</evidence>
<dbReference type="GO" id="GO:0000160">
    <property type="term" value="P:phosphorelay signal transduction system"/>
    <property type="evidence" value="ECO:0007669"/>
    <property type="project" value="InterPro"/>
</dbReference>
<comment type="similarity">
    <text evidence="1">Belongs to the AfsR/DnrI/RedD regulatory family.</text>
</comment>
<dbReference type="InterPro" id="IPR001867">
    <property type="entry name" value="OmpR/PhoB-type_DNA-bd"/>
</dbReference>
<dbReference type="CDD" id="cd15831">
    <property type="entry name" value="BTAD"/>
    <property type="match status" value="1"/>
</dbReference>
<protein>
    <submittedName>
        <fullName evidence="9">DNA-binding transcriptional activator of the SARP family</fullName>
    </submittedName>
</protein>
<dbReference type="Gene3D" id="3.40.50.300">
    <property type="entry name" value="P-loop containing nucleotide triphosphate hydrolases"/>
    <property type="match status" value="1"/>
</dbReference>
<dbReference type="EMBL" id="FNON01000003">
    <property type="protein sequence ID" value="SDX65274.1"/>
    <property type="molecule type" value="Genomic_DNA"/>
</dbReference>
<dbReference type="InterPro" id="IPR005158">
    <property type="entry name" value="BTAD"/>
</dbReference>
<keyword evidence="2" id="KW-0805">Transcription regulation</keyword>
<dbReference type="SUPFAM" id="SSF48452">
    <property type="entry name" value="TPR-like"/>
    <property type="match status" value="1"/>
</dbReference>
<organism evidence="9 10">
    <name type="scientific">Amycolatopsis xylanica</name>
    <dbReference type="NCBI Taxonomy" id="589385"/>
    <lineage>
        <taxon>Bacteria</taxon>
        <taxon>Bacillati</taxon>
        <taxon>Actinomycetota</taxon>
        <taxon>Actinomycetes</taxon>
        <taxon>Pseudonocardiales</taxon>
        <taxon>Pseudonocardiaceae</taxon>
        <taxon>Amycolatopsis</taxon>
    </lineage>
</organism>
<dbReference type="RefSeq" id="WP_091289456.1">
    <property type="nucleotide sequence ID" value="NZ_FNON01000003.1"/>
</dbReference>
<feature type="domain" description="NACHT" evidence="7">
    <location>
        <begin position="321"/>
        <end position="409"/>
    </location>
</feature>
<evidence type="ECO:0000313" key="9">
    <source>
        <dbReference type="EMBL" id="SDX65274.1"/>
    </source>
</evidence>
<dbReference type="SMART" id="SM00862">
    <property type="entry name" value="Trans_reg_C"/>
    <property type="match status" value="1"/>
</dbReference>
<feature type="transmembrane region" description="Helical" evidence="6">
    <location>
        <begin position="731"/>
        <end position="753"/>
    </location>
</feature>
<dbReference type="PANTHER" id="PTHR35807:SF1">
    <property type="entry name" value="TRANSCRIPTIONAL REGULATOR REDD"/>
    <property type="match status" value="1"/>
</dbReference>
<dbReference type="InterPro" id="IPR051677">
    <property type="entry name" value="AfsR-DnrI-RedD_regulator"/>
</dbReference>
<dbReference type="PROSITE" id="PS50837">
    <property type="entry name" value="NACHT"/>
    <property type="match status" value="1"/>
</dbReference>
<keyword evidence="6" id="KW-0812">Transmembrane</keyword>
<dbReference type="GO" id="GO:0003677">
    <property type="term" value="F:DNA binding"/>
    <property type="evidence" value="ECO:0007669"/>
    <property type="project" value="UniProtKB-UniRule"/>
</dbReference>
<dbReference type="Gene3D" id="1.10.10.10">
    <property type="entry name" value="Winged helix-like DNA-binding domain superfamily/Winged helix DNA-binding domain"/>
    <property type="match status" value="1"/>
</dbReference>
<proteinExistence type="inferred from homology"/>
<keyword evidence="3 5" id="KW-0238">DNA-binding</keyword>
<evidence type="ECO:0000256" key="2">
    <source>
        <dbReference type="ARBA" id="ARBA00023015"/>
    </source>
</evidence>
<feature type="transmembrane region" description="Helical" evidence="6">
    <location>
        <begin position="626"/>
        <end position="646"/>
    </location>
</feature>
<dbReference type="InterPro" id="IPR027417">
    <property type="entry name" value="P-loop_NTPase"/>
</dbReference>
<dbReference type="Pfam" id="PF03704">
    <property type="entry name" value="BTAD"/>
    <property type="match status" value="1"/>
</dbReference>
<dbReference type="Gene3D" id="1.25.40.10">
    <property type="entry name" value="Tetratricopeptide repeat domain"/>
    <property type="match status" value="1"/>
</dbReference>